<dbReference type="CDD" id="cd08977">
    <property type="entry name" value="SusD"/>
    <property type="match status" value="1"/>
</dbReference>
<organism evidence="9 10">
    <name type="scientific">Mongoliibacter ruber</name>
    <dbReference type="NCBI Taxonomy" id="1750599"/>
    <lineage>
        <taxon>Bacteria</taxon>
        <taxon>Pseudomonadati</taxon>
        <taxon>Bacteroidota</taxon>
        <taxon>Cytophagia</taxon>
        <taxon>Cytophagales</taxon>
        <taxon>Cyclobacteriaceae</taxon>
        <taxon>Mongoliibacter</taxon>
    </lineage>
</organism>
<feature type="domain" description="RagB/SusD" evidence="7">
    <location>
        <begin position="352"/>
        <end position="514"/>
    </location>
</feature>
<dbReference type="Proteomes" id="UP000238157">
    <property type="component" value="Unassembled WGS sequence"/>
</dbReference>
<proteinExistence type="inferred from homology"/>
<dbReference type="EMBL" id="PVTR01000009">
    <property type="protein sequence ID" value="PRY86333.1"/>
    <property type="molecule type" value="Genomic_DNA"/>
</dbReference>
<keyword evidence="4" id="KW-0472">Membrane</keyword>
<dbReference type="InterPro" id="IPR033985">
    <property type="entry name" value="SusD-like_N"/>
</dbReference>
<evidence type="ECO:0000256" key="3">
    <source>
        <dbReference type="ARBA" id="ARBA00022729"/>
    </source>
</evidence>
<dbReference type="Pfam" id="PF07980">
    <property type="entry name" value="SusD_RagB"/>
    <property type="match status" value="1"/>
</dbReference>
<feature type="domain" description="SusD-like N-terminal" evidence="8">
    <location>
        <begin position="78"/>
        <end position="245"/>
    </location>
</feature>
<evidence type="ECO:0000256" key="5">
    <source>
        <dbReference type="ARBA" id="ARBA00023237"/>
    </source>
</evidence>
<sequence length="514" mass="56594">MKKLISINIKLVLFALVMLGVTSCDVTDLQPANIIPDNEAFADASRINAAVLGIYEAAQRGFYLGSVQRGYPFGAASTQQGDMRGEDMYNDQLFYEVTYTHQYNPNTANNNGQWISLYRMINRANIVLENLDPALDNGVLTPALRDRYRGEALFLRALAHHELVVYFSRPYADDPSTLGIPYRTFAINDVAKVEPGEQVGRGTVQSVYQQLLADLNESEDLLPEAGNAFRARKAAAIALKARVKLHMEDFDGVLAEYNKLAGSFEVTANPLTPFRGGTSSDNIFSFENTQASNAGVNGALPNMYGNPENGARGLVKISPLIWRSDFWHPEDTRRSIAGEADGMVSQGPLGMFTYKYTDNVTFSDPTVIIRFSEVVLAAAEANARKSSPDLAAGLTLLNSVRDRALPETVPSYSLADFASPSELLTAILNETRIEFLAEGRRFPNIHRLAGAGIMPGVPLKATSRSINNIDFYTTDREIPTDYEMPYSSHLFIWPIPLVEILTNNSSPLPQNPGY</sequence>
<gene>
    <name evidence="9" type="ORF">CLW00_109181</name>
</gene>
<dbReference type="PROSITE" id="PS51257">
    <property type="entry name" value="PROKAR_LIPOPROTEIN"/>
    <property type="match status" value="1"/>
</dbReference>
<comment type="caution">
    <text evidence="9">The sequence shown here is derived from an EMBL/GenBank/DDBJ whole genome shotgun (WGS) entry which is preliminary data.</text>
</comment>
<comment type="similarity">
    <text evidence="2">Belongs to the SusD family.</text>
</comment>
<dbReference type="SUPFAM" id="SSF48452">
    <property type="entry name" value="TPR-like"/>
    <property type="match status" value="1"/>
</dbReference>
<evidence type="ECO:0000259" key="7">
    <source>
        <dbReference type="Pfam" id="PF07980"/>
    </source>
</evidence>
<keyword evidence="3 6" id="KW-0732">Signal</keyword>
<dbReference type="Gene3D" id="1.25.40.390">
    <property type="match status" value="1"/>
</dbReference>
<keyword evidence="5" id="KW-0998">Cell outer membrane</keyword>
<keyword evidence="10" id="KW-1185">Reference proteome</keyword>
<evidence type="ECO:0000313" key="9">
    <source>
        <dbReference type="EMBL" id="PRY86333.1"/>
    </source>
</evidence>
<evidence type="ECO:0000256" key="4">
    <source>
        <dbReference type="ARBA" id="ARBA00023136"/>
    </source>
</evidence>
<evidence type="ECO:0000256" key="6">
    <source>
        <dbReference type="SAM" id="SignalP"/>
    </source>
</evidence>
<dbReference type="InterPro" id="IPR011990">
    <property type="entry name" value="TPR-like_helical_dom_sf"/>
</dbReference>
<feature type="chain" id="PRO_5015784834" evidence="6">
    <location>
        <begin position="27"/>
        <end position="514"/>
    </location>
</feature>
<accession>A0A2T0WHY9</accession>
<protein>
    <submittedName>
        <fullName evidence="9">SusD-like starch-binding protein associating with outer membrane</fullName>
    </submittedName>
</protein>
<dbReference type="Pfam" id="PF14322">
    <property type="entry name" value="SusD-like_3"/>
    <property type="match status" value="1"/>
</dbReference>
<feature type="signal peptide" evidence="6">
    <location>
        <begin position="1"/>
        <end position="26"/>
    </location>
</feature>
<reference evidence="9 10" key="1">
    <citation type="submission" date="2018-03" db="EMBL/GenBank/DDBJ databases">
        <title>Genomic Encyclopedia of Archaeal and Bacterial Type Strains, Phase II (KMG-II): from individual species to whole genera.</title>
        <authorList>
            <person name="Goeker M."/>
        </authorList>
    </citation>
    <scope>NUCLEOTIDE SEQUENCE [LARGE SCALE GENOMIC DNA]</scope>
    <source>
        <strain evidence="9 10">DSM 27929</strain>
    </source>
</reference>
<evidence type="ECO:0000256" key="1">
    <source>
        <dbReference type="ARBA" id="ARBA00004442"/>
    </source>
</evidence>
<dbReference type="InterPro" id="IPR012944">
    <property type="entry name" value="SusD_RagB_dom"/>
</dbReference>
<name>A0A2T0WHY9_9BACT</name>
<evidence type="ECO:0000259" key="8">
    <source>
        <dbReference type="Pfam" id="PF14322"/>
    </source>
</evidence>
<evidence type="ECO:0000313" key="10">
    <source>
        <dbReference type="Proteomes" id="UP000238157"/>
    </source>
</evidence>
<dbReference type="AlphaFoldDB" id="A0A2T0WHY9"/>
<dbReference type="GO" id="GO:0009279">
    <property type="term" value="C:cell outer membrane"/>
    <property type="evidence" value="ECO:0007669"/>
    <property type="project" value="UniProtKB-SubCell"/>
</dbReference>
<evidence type="ECO:0000256" key="2">
    <source>
        <dbReference type="ARBA" id="ARBA00006275"/>
    </source>
</evidence>
<dbReference type="RefSeq" id="WP_170073232.1">
    <property type="nucleotide sequence ID" value="NZ_PVTR01000009.1"/>
</dbReference>
<comment type="subcellular location">
    <subcellularLocation>
        <location evidence="1">Cell outer membrane</location>
    </subcellularLocation>
</comment>